<keyword evidence="5" id="KW-0460">Magnesium</keyword>
<comment type="cofactor">
    <cofactor evidence="1">
        <name>Mg(2+)</name>
        <dbReference type="ChEBI" id="CHEBI:18420"/>
    </cofactor>
</comment>
<feature type="domain" description="Nudix hydrolase" evidence="6">
    <location>
        <begin position="1"/>
        <end position="112"/>
    </location>
</feature>
<dbReference type="Proteomes" id="UP000070422">
    <property type="component" value="Unassembled WGS sequence"/>
</dbReference>
<evidence type="ECO:0000256" key="2">
    <source>
        <dbReference type="ARBA" id="ARBA00005582"/>
    </source>
</evidence>
<evidence type="ECO:0000313" key="7">
    <source>
        <dbReference type="EMBL" id="KXB37753.1"/>
    </source>
</evidence>
<dbReference type="PATRIC" id="fig|87541.4.peg.472"/>
<dbReference type="CDD" id="cd18886">
    <property type="entry name" value="NUDIX_MutT_Nudt1"/>
    <property type="match status" value="1"/>
</dbReference>
<comment type="caution">
    <text evidence="7">The sequence shown here is derived from an EMBL/GenBank/DDBJ whole genome shotgun (WGS) entry which is preliminary data.</text>
</comment>
<dbReference type="InterPro" id="IPR003562">
    <property type="entry name" value="Mutator_MutX_prot"/>
</dbReference>
<dbReference type="InterPro" id="IPR015797">
    <property type="entry name" value="NUDIX_hydrolase-like_dom_sf"/>
</dbReference>
<dbReference type="GO" id="GO:0046872">
    <property type="term" value="F:metal ion binding"/>
    <property type="evidence" value="ECO:0007669"/>
    <property type="project" value="UniProtKB-KW"/>
</dbReference>
<dbReference type="Gene3D" id="3.90.79.10">
    <property type="entry name" value="Nucleoside Triphosphate Pyrophosphohydrolase"/>
    <property type="match status" value="1"/>
</dbReference>
<reference evidence="7 8" key="1">
    <citation type="submission" date="2016-01" db="EMBL/GenBank/DDBJ databases">
        <authorList>
            <person name="Oliw E.H."/>
        </authorList>
    </citation>
    <scope>NUCLEOTIDE SEQUENCE [LARGE SCALE GENOMIC DNA]</scope>
    <source>
        <strain evidence="7 8">KA00635</strain>
    </source>
</reference>
<dbReference type="GO" id="GO:0008413">
    <property type="term" value="F:8-oxo-7,8-dihydroguanosine triphosphate pyrophosphatase activity"/>
    <property type="evidence" value="ECO:0007669"/>
    <property type="project" value="InterPro"/>
</dbReference>
<name>A0A133Y3I3_9LACT</name>
<proteinExistence type="inferred from homology"/>
<dbReference type="PROSITE" id="PS51462">
    <property type="entry name" value="NUDIX"/>
    <property type="match status" value="1"/>
</dbReference>
<dbReference type="GO" id="GO:0005737">
    <property type="term" value="C:cytoplasm"/>
    <property type="evidence" value="ECO:0007669"/>
    <property type="project" value="TreeGrafter"/>
</dbReference>
<accession>A0A133Y3I3</accession>
<dbReference type="EMBL" id="LSCQ01000020">
    <property type="protein sequence ID" value="KXB37753.1"/>
    <property type="molecule type" value="Genomic_DNA"/>
</dbReference>
<organism evidence="7 8">
    <name type="scientific">Aerococcus christensenii</name>
    <dbReference type="NCBI Taxonomy" id="87541"/>
    <lineage>
        <taxon>Bacteria</taxon>
        <taxon>Bacillati</taxon>
        <taxon>Bacillota</taxon>
        <taxon>Bacilli</taxon>
        <taxon>Lactobacillales</taxon>
        <taxon>Aerococcaceae</taxon>
        <taxon>Aerococcus</taxon>
    </lineage>
</organism>
<dbReference type="Pfam" id="PF00293">
    <property type="entry name" value="NUDIX"/>
    <property type="match status" value="1"/>
</dbReference>
<dbReference type="InterPro" id="IPR000086">
    <property type="entry name" value="NUDIX_hydrolase_dom"/>
</dbReference>
<evidence type="ECO:0000256" key="5">
    <source>
        <dbReference type="ARBA" id="ARBA00022842"/>
    </source>
</evidence>
<dbReference type="PROSITE" id="PS00893">
    <property type="entry name" value="NUDIX_BOX"/>
    <property type="match status" value="1"/>
</dbReference>
<keyword evidence="3" id="KW-0479">Metal-binding</keyword>
<dbReference type="GO" id="GO:0006281">
    <property type="term" value="P:DNA repair"/>
    <property type="evidence" value="ECO:0007669"/>
    <property type="project" value="InterPro"/>
</dbReference>
<dbReference type="SUPFAM" id="SSF55811">
    <property type="entry name" value="Nudix"/>
    <property type="match status" value="1"/>
</dbReference>
<keyword evidence="4" id="KW-0378">Hydrolase</keyword>
<evidence type="ECO:0000259" key="6">
    <source>
        <dbReference type="PROSITE" id="PS51462"/>
    </source>
</evidence>
<evidence type="ECO:0000256" key="3">
    <source>
        <dbReference type="ARBA" id="ARBA00022723"/>
    </source>
</evidence>
<comment type="similarity">
    <text evidence="2">Belongs to the Nudix hydrolase family.</text>
</comment>
<dbReference type="InterPro" id="IPR020084">
    <property type="entry name" value="NUDIX_hydrolase_CS"/>
</dbReference>
<dbReference type="STRING" id="87541.AWM71_01935"/>
<sequence length="136" mass="15492">MLHRVKKEKDINRGKWVGIGGKFEKGESPLECAKREVKEETGWDLLAPHFAGIVTFIYGADAPLYMFVYTGTIASDEVVENDEGVMAWIPKEKLFDLNLWAGDVKFLEPLLLGQTPFDIKVVYDEKGRLIESQTWK</sequence>
<dbReference type="AlphaFoldDB" id="A0A133Y3I3"/>
<dbReference type="PRINTS" id="PR01402">
    <property type="entry name" value="MUTATORMUTX"/>
</dbReference>
<protein>
    <submittedName>
        <fullName evidence="7">Putative mutator MutT protein</fullName>
    </submittedName>
</protein>
<dbReference type="PANTHER" id="PTHR43758">
    <property type="entry name" value="7,8-DIHYDRO-8-OXOGUANINE TRIPHOSPHATASE"/>
    <property type="match status" value="1"/>
</dbReference>
<evidence type="ECO:0000256" key="4">
    <source>
        <dbReference type="ARBA" id="ARBA00022801"/>
    </source>
</evidence>
<dbReference type="PANTHER" id="PTHR43758:SF2">
    <property type="entry name" value="OXIDIZED PURINE NUCLEOSIDE TRIPHOSPHATE HYDROLASE"/>
    <property type="match status" value="1"/>
</dbReference>
<evidence type="ECO:0000256" key="1">
    <source>
        <dbReference type="ARBA" id="ARBA00001946"/>
    </source>
</evidence>
<gene>
    <name evidence="7" type="ORF">HMPREF3187_00470</name>
</gene>
<evidence type="ECO:0000313" key="8">
    <source>
        <dbReference type="Proteomes" id="UP000070422"/>
    </source>
</evidence>